<name>A0A835S7J8_VANPL</name>
<reference evidence="2 3" key="1">
    <citation type="journal article" date="2020" name="Nat. Food">
        <title>A phased Vanilla planifolia genome enables genetic improvement of flavour and production.</title>
        <authorList>
            <person name="Hasing T."/>
            <person name="Tang H."/>
            <person name="Brym M."/>
            <person name="Khazi F."/>
            <person name="Huang T."/>
            <person name="Chambers A.H."/>
        </authorList>
    </citation>
    <scope>NUCLEOTIDE SEQUENCE [LARGE SCALE GENOMIC DNA]</scope>
    <source>
        <tissue evidence="2">Leaf</tissue>
    </source>
</reference>
<sequence>MFDSRRCFVWFWLSSLCGPGNKWNLRKGALSLKCGKNGSTTKKRAFVVFEAMSRVHVGWTLLPLHQLGERLHFEGMVSSSKEMVVVSCGIICIMYCGLMSVWWGQVVEERLWSNASYPIHGIDESFS</sequence>
<protein>
    <submittedName>
        <fullName evidence="2">Uncharacterized protein</fullName>
    </submittedName>
</protein>
<gene>
    <name evidence="2" type="ORF">HPP92_001927</name>
</gene>
<evidence type="ECO:0000256" key="1">
    <source>
        <dbReference type="SAM" id="Phobius"/>
    </source>
</evidence>
<keyword evidence="1" id="KW-1133">Transmembrane helix</keyword>
<dbReference type="Proteomes" id="UP000639772">
    <property type="component" value="Chromosome 1"/>
</dbReference>
<evidence type="ECO:0000313" key="2">
    <source>
        <dbReference type="EMBL" id="KAG0501855.1"/>
    </source>
</evidence>
<organism evidence="2 3">
    <name type="scientific">Vanilla planifolia</name>
    <name type="common">Vanilla</name>
    <dbReference type="NCBI Taxonomy" id="51239"/>
    <lineage>
        <taxon>Eukaryota</taxon>
        <taxon>Viridiplantae</taxon>
        <taxon>Streptophyta</taxon>
        <taxon>Embryophyta</taxon>
        <taxon>Tracheophyta</taxon>
        <taxon>Spermatophyta</taxon>
        <taxon>Magnoliopsida</taxon>
        <taxon>Liliopsida</taxon>
        <taxon>Asparagales</taxon>
        <taxon>Orchidaceae</taxon>
        <taxon>Vanilloideae</taxon>
        <taxon>Vanilleae</taxon>
        <taxon>Vanilla</taxon>
    </lineage>
</organism>
<dbReference type="AlphaFoldDB" id="A0A835S7J8"/>
<keyword evidence="1" id="KW-0472">Membrane</keyword>
<evidence type="ECO:0000313" key="3">
    <source>
        <dbReference type="Proteomes" id="UP000639772"/>
    </source>
</evidence>
<dbReference type="EMBL" id="JADCNM010000001">
    <property type="protein sequence ID" value="KAG0501855.1"/>
    <property type="molecule type" value="Genomic_DNA"/>
</dbReference>
<feature type="transmembrane region" description="Helical" evidence="1">
    <location>
        <begin position="84"/>
        <end position="103"/>
    </location>
</feature>
<comment type="caution">
    <text evidence="2">The sequence shown here is derived from an EMBL/GenBank/DDBJ whole genome shotgun (WGS) entry which is preliminary data.</text>
</comment>
<keyword evidence="1" id="KW-0812">Transmembrane</keyword>
<accession>A0A835S7J8</accession>
<proteinExistence type="predicted"/>